<accession>A0A6A6E4P0</accession>
<evidence type="ECO:0000256" key="1">
    <source>
        <dbReference type="SAM" id="MobiDB-lite"/>
    </source>
</evidence>
<dbReference type="EMBL" id="ML994631">
    <property type="protein sequence ID" value="KAF2186133.1"/>
    <property type="molecule type" value="Genomic_DNA"/>
</dbReference>
<evidence type="ECO:0000313" key="2">
    <source>
        <dbReference type="EMBL" id="KAF2186133.1"/>
    </source>
</evidence>
<keyword evidence="3" id="KW-1185">Reference proteome</keyword>
<dbReference type="AlphaFoldDB" id="A0A6A6E4P0"/>
<gene>
    <name evidence="2" type="ORF">K469DRAFT_154099</name>
</gene>
<name>A0A6A6E4P0_9PEZI</name>
<feature type="compositionally biased region" description="Basic and acidic residues" evidence="1">
    <location>
        <begin position="85"/>
        <end position="94"/>
    </location>
</feature>
<reference evidence="2" key="1">
    <citation type="journal article" date="2020" name="Stud. Mycol.">
        <title>101 Dothideomycetes genomes: a test case for predicting lifestyles and emergence of pathogens.</title>
        <authorList>
            <person name="Haridas S."/>
            <person name="Albert R."/>
            <person name="Binder M."/>
            <person name="Bloem J."/>
            <person name="Labutti K."/>
            <person name="Salamov A."/>
            <person name="Andreopoulos B."/>
            <person name="Baker S."/>
            <person name="Barry K."/>
            <person name="Bills G."/>
            <person name="Bluhm B."/>
            <person name="Cannon C."/>
            <person name="Castanera R."/>
            <person name="Culley D."/>
            <person name="Daum C."/>
            <person name="Ezra D."/>
            <person name="Gonzalez J."/>
            <person name="Henrissat B."/>
            <person name="Kuo A."/>
            <person name="Liang C."/>
            <person name="Lipzen A."/>
            <person name="Lutzoni F."/>
            <person name="Magnuson J."/>
            <person name="Mondo S."/>
            <person name="Nolan M."/>
            <person name="Ohm R."/>
            <person name="Pangilinan J."/>
            <person name="Park H.-J."/>
            <person name="Ramirez L."/>
            <person name="Alfaro M."/>
            <person name="Sun H."/>
            <person name="Tritt A."/>
            <person name="Yoshinaga Y."/>
            <person name="Zwiers L.-H."/>
            <person name="Turgeon B."/>
            <person name="Goodwin S."/>
            <person name="Spatafora J."/>
            <person name="Crous P."/>
            <person name="Grigoriev I."/>
        </authorList>
    </citation>
    <scope>NUCLEOTIDE SEQUENCE</scope>
    <source>
        <strain evidence="2">CBS 207.26</strain>
    </source>
</reference>
<organism evidence="2 3">
    <name type="scientific">Zopfia rhizophila CBS 207.26</name>
    <dbReference type="NCBI Taxonomy" id="1314779"/>
    <lineage>
        <taxon>Eukaryota</taxon>
        <taxon>Fungi</taxon>
        <taxon>Dikarya</taxon>
        <taxon>Ascomycota</taxon>
        <taxon>Pezizomycotina</taxon>
        <taxon>Dothideomycetes</taxon>
        <taxon>Dothideomycetes incertae sedis</taxon>
        <taxon>Zopfiaceae</taxon>
        <taxon>Zopfia</taxon>
    </lineage>
</organism>
<protein>
    <submittedName>
        <fullName evidence="2">Uncharacterized protein</fullName>
    </submittedName>
</protein>
<evidence type="ECO:0000313" key="3">
    <source>
        <dbReference type="Proteomes" id="UP000800200"/>
    </source>
</evidence>
<feature type="region of interest" description="Disordered" evidence="1">
    <location>
        <begin position="59"/>
        <end position="103"/>
    </location>
</feature>
<dbReference type="Proteomes" id="UP000800200">
    <property type="component" value="Unassembled WGS sequence"/>
</dbReference>
<proteinExistence type="predicted"/>
<sequence>MMSAPTSVACLAFTLGGHSTRPPLSTNSHTHASTPSLHIVIENPLRRISTSIHPVLGLRHNTTQPPTPCSRPHSGLATLAHTPHRHGDPTHPMRLDPMLGSLAAPSLTRATPLPLRA</sequence>